<dbReference type="RefSeq" id="WP_075067604.1">
    <property type="nucleotide sequence ID" value="NZ_LKAJ02000001.1"/>
</dbReference>
<dbReference type="OrthoDB" id="9802676at2"/>
<evidence type="ECO:0000259" key="9">
    <source>
        <dbReference type="PROSITE" id="PS51747"/>
    </source>
</evidence>
<dbReference type="InterPro" id="IPR016192">
    <property type="entry name" value="APOBEC/CMP_deaminase_Zn-bd"/>
</dbReference>
<dbReference type="InterPro" id="IPR002125">
    <property type="entry name" value="CMP_dCMP_dom"/>
</dbReference>
<feature type="binding site" evidence="8">
    <location>
        <position position="87"/>
    </location>
    <ligand>
        <name>Zn(2+)</name>
        <dbReference type="ChEBI" id="CHEBI:29105"/>
        <note>catalytic</note>
    </ligand>
</feature>
<evidence type="ECO:0000256" key="2">
    <source>
        <dbReference type="ARBA" id="ARBA00011738"/>
    </source>
</evidence>
<evidence type="ECO:0000256" key="4">
    <source>
        <dbReference type="ARBA" id="ARBA00022723"/>
    </source>
</evidence>
<dbReference type="InterPro" id="IPR016193">
    <property type="entry name" value="Cytidine_deaminase-like"/>
</dbReference>
<comment type="subunit">
    <text evidence="2 8">Homodimer.</text>
</comment>
<sequence length="155" mass="16990">MKESDEYWMRQALVLAQVAQAQGEVPVGAILVYDNQIIGEGYNSPIQQHDPSAHAEINALRHAGVKLKNYRLPKTTLYVTLEPCAMCAGAIIQARVERVVIGANDPKTGAAGSVFNILQNPALNHRVALTQGVLADECSEFLSQFFRLKRMSAIK</sequence>
<keyword evidence="6 8" id="KW-0862">Zinc</keyword>
<dbReference type="SUPFAM" id="SSF53927">
    <property type="entry name" value="Cytidine deaminase-like"/>
    <property type="match status" value="1"/>
</dbReference>
<gene>
    <name evidence="10" type="primary">tadA_2</name>
    <name evidence="8 11" type="synonym">tadA</name>
    <name evidence="11" type="ORF">HT99x_006390</name>
    <name evidence="10" type="ORF">HT99x_03013</name>
</gene>
<comment type="catalytic activity">
    <reaction evidence="7 8">
        <text>adenosine(34) in tRNA + H2O + H(+) = inosine(34) in tRNA + NH4(+)</text>
        <dbReference type="Rhea" id="RHEA:43168"/>
        <dbReference type="Rhea" id="RHEA-COMP:10373"/>
        <dbReference type="Rhea" id="RHEA-COMP:10374"/>
        <dbReference type="ChEBI" id="CHEBI:15377"/>
        <dbReference type="ChEBI" id="CHEBI:15378"/>
        <dbReference type="ChEBI" id="CHEBI:28938"/>
        <dbReference type="ChEBI" id="CHEBI:74411"/>
        <dbReference type="ChEBI" id="CHEBI:82852"/>
        <dbReference type="EC" id="3.5.4.33"/>
    </reaction>
</comment>
<evidence type="ECO:0000256" key="8">
    <source>
        <dbReference type="HAMAP-Rule" id="MF_00972"/>
    </source>
</evidence>
<dbReference type="CDD" id="cd01285">
    <property type="entry name" value="nucleoside_deaminase"/>
    <property type="match status" value="1"/>
</dbReference>
<feature type="binding site" evidence="8">
    <location>
        <position position="54"/>
    </location>
    <ligand>
        <name>Zn(2+)</name>
        <dbReference type="ChEBI" id="CHEBI:29105"/>
        <note>catalytic</note>
    </ligand>
</feature>
<dbReference type="AlphaFoldDB" id="A0A0Q9YEI4"/>
<dbReference type="GO" id="GO:0002100">
    <property type="term" value="P:tRNA wobble adenosine to inosine editing"/>
    <property type="evidence" value="ECO:0007669"/>
    <property type="project" value="UniProtKB-UniRule"/>
</dbReference>
<dbReference type="EMBL" id="LKAJ02000001">
    <property type="protein sequence ID" value="MCS5711053.1"/>
    <property type="molecule type" value="Genomic_DNA"/>
</dbReference>
<dbReference type="PATRIC" id="fig|1590043.3.peg.3067"/>
<evidence type="ECO:0000313" key="11">
    <source>
        <dbReference type="EMBL" id="MCS5711053.1"/>
    </source>
</evidence>
<dbReference type="GO" id="GO:0008270">
    <property type="term" value="F:zinc ion binding"/>
    <property type="evidence" value="ECO:0007669"/>
    <property type="project" value="UniProtKB-UniRule"/>
</dbReference>
<evidence type="ECO:0000256" key="6">
    <source>
        <dbReference type="ARBA" id="ARBA00022833"/>
    </source>
</evidence>
<evidence type="ECO:0000256" key="5">
    <source>
        <dbReference type="ARBA" id="ARBA00022801"/>
    </source>
</evidence>
<evidence type="ECO:0000256" key="7">
    <source>
        <dbReference type="ARBA" id="ARBA00048045"/>
    </source>
</evidence>
<evidence type="ECO:0000313" key="10">
    <source>
        <dbReference type="EMBL" id="KRG18169.1"/>
    </source>
</evidence>
<name>A0A0Q9YEI4_9GAMM</name>
<dbReference type="PANTHER" id="PTHR11079">
    <property type="entry name" value="CYTOSINE DEAMINASE FAMILY MEMBER"/>
    <property type="match status" value="1"/>
</dbReference>
<reference evidence="11" key="2">
    <citation type="journal article" date="2016" name="Genome Announc.">
        <title>Draft Genome Sequences of Two Novel Amoeba-Resistant Intranuclear Bacteria, 'Candidatus Berkiella cookevillensis' and 'Candidatus Berkiella aquae'.</title>
        <authorList>
            <person name="Mehari Y.T."/>
            <person name="Arivett B.A."/>
            <person name="Farone A.L."/>
            <person name="Gunderson J.H."/>
            <person name="Farone M.B."/>
        </authorList>
    </citation>
    <scope>NUCLEOTIDE SEQUENCE</scope>
    <source>
        <strain evidence="11">HT99</strain>
    </source>
</reference>
<dbReference type="PROSITE" id="PS51747">
    <property type="entry name" value="CYT_DCMP_DEAMINASES_2"/>
    <property type="match status" value="1"/>
</dbReference>
<dbReference type="GO" id="GO:0052717">
    <property type="term" value="F:tRNA-specific adenosine-34 deaminase activity"/>
    <property type="evidence" value="ECO:0007669"/>
    <property type="project" value="UniProtKB-UniRule"/>
</dbReference>
<dbReference type="PROSITE" id="PS00903">
    <property type="entry name" value="CYT_DCMP_DEAMINASES_1"/>
    <property type="match status" value="1"/>
</dbReference>
<evidence type="ECO:0000313" key="12">
    <source>
        <dbReference type="Proteomes" id="UP000051497"/>
    </source>
</evidence>
<proteinExistence type="inferred from homology"/>
<comment type="caution">
    <text evidence="10">The sequence shown here is derived from an EMBL/GenBank/DDBJ whole genome shotgun (WGS) entry which is preliminary data.</text>
</comment>
<keyword evidence="3 8" id="KW-0819">tRNA processing</keyword>
<feature type="binding site" evidence="8">
    <location>
        <position position="84"/>
    </location>
    <ligand>
        <name>Zn(2+)</name>
        <dbReference type="ChEBI" id="CHEBI:29105"/>
        <note>catalytic</note>
    </ligand>
</feature>
<comment type="function">
    <text evidence="8">Catalyzes the deamination of adenosine to inosine at the wobble position 34 of tRNA(Arg2).</text>
</comment>
<organism evidence="10">
    <name type="scientific">Candidatus Berkiella aquae</name>
    <dbReference type="NCBI Taxonomy" id="295108"/>
    <lineage>
        <taxon>Bacteria</taxon>
        <taxon>Pseudomonadati</taxon>
        <taxon>Pseudomonadota</taxon>
        <taxon>Gammaproteobacteria</taxon>
        <taxon>Candidatus Berkiellales</taxon>
        <taxon>Candidatus Berkiellaceae</taxon>
        <taxon>Candidatus Berkiella</taxon>
    </lineage>
</organism>
<evidence type="ECO:0000256" key="1">
    <source>
        <dbReference type="ARBA" id="ARBA00010669"/>
    </source>
</evidence>
<reference evidence="11" key="3">
    <citation type="submission" date="2021-06" db="EMBL/GenBank/DDBJ databases">
        <title>Genomic Description and Analysis of Intracellular Bacteria, Candidatus Berkiella cookevillensis and Candidatus Berkiella aquae.</title>
        <authorList>
            <person name="Kidane D.T."/>
            <person name="Mehari Y.T."/>
            <person name="Rice F.C."/>
            <person name="Arivett B.A."/>
            <person name="Farone A.L."/>
            <person name="Berk S.G."/>
            <person name="Farone M.B."/>
        </authorList>
    </citation>
    <scope>NUCLEOTIDE SEQUENCE</scope>
    <source>
        <strain evidence="11">HT99</strain>
    </source>
</reference>
<comment type="similarity">
    <text evidence="1">Belongs to the cytidine and deoxycytidylate deaminase family. ADAT2 subfamily.</text>
</comment>
<comment type="cofactor">
    <cofactor evidence="8">
        <name>Zn(2+)</name>
        <dbReference type="ChEBI" id="CHEBI:29105"/>
    </cofactor>
    <text evidence="8">Binds 1 zinc ion per subunit.</text>
</comment>
<reference evidence="10" key="1">
    <citation type="submission" date="2015-09" db="EMBL/GenBank/DDBJ databases">
        <title>Draft Genome Sequences of Two Novel Amoeba-resistant Intranuclear Bacteria, Candidatus Berkiella cookevillensis and Candidatus Berkiella aquae.</title>
        <authorList>
            <person name="Mehari Y.T."/>
            <person name="Arivett B.A."/>
            <person name="Farone A.L."/>
            <person name="Gunderson J.H."/>
            <person name="Farone M.B."/>
        </authorList>
    </citation>
    <scope>NUCLEOTIDE SEQUENCE [LARGE SCALE GENOMIC DNA]</scope>
    <source>
        <strain evidence="10">HT99</strain>
    </source>
</reference>
<dbReference type="EMBL" id="LKAJ01000021">
    <property type="protein sequence ID" value="KRG18169.1"/>
    <property type="molecule type" value="Genomic_DNA"/>
</dbReference>
<dbReference type="InterPro" id="IPR028883">
    <property type="entry name" value="tRNA_aden_deaminase"/>
</dbReference>
<keyword evidence="5 8" id="KW-0378">Hydrolase</keyword>
<feature type="active site" description="Proton donor" evidence="8">
    <location>
        <position position="56"/>
    </location>
</feature>
<dbReference type="NCBIfam" id="NF008113">
    <property type="entry name" value="PRK10860.1"/>
    <property type="match status" value="1"/>
</dbReference>
<dbReference type="Gene3D" id="3.40.140.10">
    <property type="entry name" value="Cytidine Deaminase, domain 2"/>
    <property type="match status" value="1"/>
</dbReference>
<dbReference type="STRING" id="295108.HT99x_03013"/>
<protein>
    <recommendedName>
        <fullName evidence="8">tRNA-specific adenosine deaminase</fullName>
        <ecNumber evidence="8">3.5.4.33</ecNumber>
    </recommendedName>
</protein>
<dbReference type="EC" id="3.5.4.33" evidence="8"/>
<keyword evidence="4 8" id="KW-0479">Metal-binding</keyword>
<dbReference type="PANTHER" id="PTHR11079:SF202">
    <property type="entry name" value="TRNA-SPECIFIC ADENOSINE DEAMINASE"/>
    <property type="match status" value="1"/>
</dbReference>
<accession>A0A0Q9YEI4</accession>
<dbReference type="InterPro" id="IPR058535">
    <property type="entry name" value="MafB19-deam"/>
</dbReference>
<dbReference type="HAMAP" id="MF_00972">
    <property type="entry name" value="tRNA_aden_deaminase"/>
    <property type="match status" value="1"/>
</dbReference>
<feature type="domain" description="CMP/dCMP-type deaminase" evidence="9">
    <location>
        <begin position="3"/>
        <end position="115"/>
    </location>
</feature>
<evidence type="ECO:0000256" key="3">
    <source>
        <dbReference type="ARBA" id="ARBA00022694"/>
    </source>
</evidence>
<dbReference type="Pfam" id="PF14437">
    <property type="entry name" value="MafB19-deam"/>
    <property type="match status" value="1"/>
</dbReference>
<dbReference type="FunFam" id="3.40.140.10:FF:000005">
    <property type="entry name" value="tRNA-specific adenosine deaminase"/>
    <property type="match status" value="1"/>
</dbReference>
<keyword evidence="12" id="KW-1185">Reference proteome</keyword>
<dbReference type="Proteomes" id="UP000051497">
    <property type="component" value="Unassembled WGS sequence"/>
</dbReference>